<comment type="caution">
    <text evidence="4">The sequence shown here is derived from an EMBL/GenBank/DDBJ whole genome shotgun (WGS) entry which is preliminary data.</text>
</comment>
<dbReference type="Proteomes" id="UP000239001">
    <property type="component" value="Unassembled WGS sequence"/>
</dbReference>
<name>A0A2T1M3G6_9CHRO</name>
<dbReference type="InterPro" id="IPR012816">
    <property type="entry name" value="NADAR"/>
</dbReference>
<dbReference type="EMBL" id="PXOH01000001">
    <property type="protein sequence ID" value="PSF39368.1"/>
    <property type="molecule type" value="Genomic_DNA"/>
</dbReference>
<gene>
    <name evidence="4" type="ORF">C7H19_00855</name>
</gene>
<evidence type="ECO:0000313" key="4">
    <source>
        <dbReference type="EMBL" id="PSF39368.1"/>
    </source>
</evidence>
<evidence type="ECO:0000259" key="3">
    <source>
        <dbReference type="Pfam" id="PF08719"/>
    </source>
</evidence>
<comment type="catalytic activity">
    <reaction evidence="2">
        <text>2,5-diamino-6-hydroxy-4-(5-phosphoribosylamino)-pyrimidine + H2O = 2,5,6-triamino-4-hydroxypyrimidine + D-ribose 5-phosphate</text>
        <dbReference type="Rhea" id="RHEA:23436"/>
        <dbReference type="ChEBI" id="CHEBI:15377"/>
        <dbReference type="ChEBI" id="CHEBI:58614"/>
        <dbReference type="ChEBI" id="CHEBI:78346"/>
        <dbReference type="ChEBI" id="CHEBI:137796"/>
    </reaction>
</comment>
<organism evidence="4 5">
    <name type="scientific">Aphanothece hegewaldii CCALA 016</name>
    <dbReference type="NCBI Taxonomy" id="2107694"/>
    <lineage>
        <taxon>Bacteria</taxon>
        <taxon>Bacillati</taxon>
        <taxon>Cyanobacteriota</taxon>
        <taxon>Cyanophyceae</taxon>
        <taxon>Oscillatoriophycideae</taxon>
        <taxon>Chroococcales</taxon>
        <taxon>Aphanothecaceae</taxon>
        <taxon>Aphanothece</taxon>
    </lineage>
</organism>
<reference evidence="4 5" key="2">
    <citation type="submission" date="2018-03" db="EMBL/GenBank/DDBJ databases">
        <authorList>
            <person name="Keele B.F."/>
        </authorList>
    </citation>
    <scope>NUCLEOTIDE SEQUENCE [LARGE SCALE GENOMIC DNA]</scope>
    <source>
        <strain evidence="4 5">CCALA 016</strain>
    </source>
</reference>
<dbReference type="Gene3D" id="1.10.357.40">
    <property type="entry name" value="YbiA-like"/>
    <property type="match status" value="1"/>
</dbReference>
<evidence type="ECO:0000256" key="2">
    <source>
        <dbReference type="ARBA" id="ARBA00000751"/>
    </source>
</evidence>
<sequence length="157" mass="17962">MSEPIMFYHQDRPYGFFSNFSTHAVYLKGKIWPTSEHYFQAQKFTGTPKEEDVRLAKKPGEAAKIGRDQNNPIRSDWNAVKNDVMREALYAKFTQHPDLTKKLLATKDVQLIEHTPNDGYWGDGGDGSGKNMLGLLLMEIRAQIRKELQGILFVESD</sequence>
<dbReference type="InterPro" id="IPR037238">
    <property type="entry name" value="YbiA-like_sf"/>
</dbReference>
<evidence type="ECO:0000313" key="5">
    <source>
        <dbReference type="Proteomes" id="UP000239001"/>
    </source>
</evidence>
<comment type="catalytic activity">
    <reaction evidence="1">
        <text>5-amino-6-(5-phospho-D-ribosylamino)uracil + H2O = 5,6-diaminouracil + D-ribose 5-phosphate</text>
        <dbReference type="Rhea" id="RHEA:55020"/>
        <dbReference type="ChEBI" id="CHEBI:15377"/>
        <dbReference type="ChEBI" id="CHEBI:46252"/>
        <dbReference type="ChEBI" id="CHEBI:58453"/>
        <dbReference type="ChEBI" id="CHEBI:78346"/>
    </reaction>
</comment>
<dbReference type="RefSeq" id="WP_106454990.1">
    <property type="nucleotide sequence ID" value="NZ_PXOH01000001.1"/>
</dbReference>
<proteinExistence type="predicted"/>
<dbReference type="Pfam" id="PF08719">
    <property type="entry name" value="NADAR"/>
    <property type="match status" value="1"/>
</dbReference>
<dbReference type="CDD" id="cd15457">
    <property type="entry name" value="NADAR"/>
    <property type="match status" value="1"/>
</dbReference>
<keyword evidence="5" id="KW-1185">Reference proteome</keyword>
<dbReference type="SUPFAM" id="SSF143990">
    <property type="entry name" value="YbiA-like"/>
    <property type="match status" value="1"/>
</dbReference>
<dbReference type="AlphaFoldDB" id="A0A2T1M3G6"/>
<dbReference type="NCBIfam" id="TIGR02464">
    <property type="entry name" value="ribofla_fusion"/>
    <property type="match status" value="1"/>
</dbReference>
<evidence type="ECO:0000256" key="1">
    <source>
        <dbReference type="ARBA" id="ARBA00000022"/>
    </source>
</evidence>
<protein>
    <submittedName>
        <fullName evidence="4">Swarming motility protein YbiA</fullName>
    </submittedName>
</protein>
<accession>A0A2T1M3G6</accession>
<feature type="domain" description="NADAR" evidence="3">
    <location>
        <begin position="6"/>
        <end position="145"/>
    </location>
</feature>
<dbReference type="OrthoDB" id="67297at2"/>
<reference evidence="4 5" key="1">
    <citation type="submission" date="2018-03" db="EMBL/GenBank/DDBJ databases">
        <title>The ancient ancestry and fast evolution of plastids.</title>
        <authorList>
            <person name="Moore K.R."/>
            <person name="Magnabosco C."/>
            <person name="Momper L."/>
            <person name="Gold D.A."/>
            <person name="Bosak T."/>
            <person name="Fournier G.P."/>
        </authorList>
    </citation>
    <scope>NUCLEOTIDE SEQUENCE [LARGE SCALE GENOMIC DNA]</scope>
    <source>
        <strain evidence="4 5">CCALA 016</strain>
    </source>
</reference>